<dbReference type="InterPro" id="IPR000515">
    <property type="entry name" value="MetI-like"/>
</dbReference>
<keyword evidence="5 7" id="KW-1133">Transmembrane helix</keyword>
<dbReference type="GO" id="GO:0005886">
    <property type="term" value="C:plasma membrane"/>
    <property type="evidence" value="ECO:0007669"/>
    <property type="project" value="UniProtKB-SubCell"/>
</dbReference>
<keyword evidence="6 7" id="KW-0472">Membrane</keyword>
<evidence type="ECO:0000313" key="10">
    <source>
        <dbReference type="Proteomes" id="UP000265341"/>
    </source>
</evidence>
<dbReference type="PROSITE" id="PS50928">
    <property type="entry name" value="ABC_TM1"/>
    <property type="match status" value="1"/>
</dbReference>
<keyword evidence="2 7" id="KW-0813">Transport</keyword>
<name>A0A399EX29_9DEIN</name>
<dbReference type="AlphaFoldDB" id="A0A399EX29"/>
<comment type="caution">
    <text evidence="9">The sequence shown here is derived from an EMBL/GenBank/DDBJ whole genome shotgun (WGS) entry which is preliminary data.</text>
</comment>
<proteinExistence type="inferred from homology"/>
<dbReference type="Pfam" id="PF00528">
    <property type="entry name" value="BPD_transp_1"/>
    <property type="match status" value="1"/>
</dbReference>
<dbReference type="Proteomes" id="UP000265341">
    <property type="component" value="Unassembled WGS sequence"/>
</dbReference>
<keyword evidence="10" id="KW-1185">Reference proteome</keyword>
<evidence type="ECO:0000313" key="9">
    <source>
        <dbReference type="EMBL" id="RIH88220.1"/>
    </source>
</evidence>
<accession>A0A399EX29</accession>
<dbReference type="PANTHER" id="PTHR43163">
    <property type="entry name" value="DIPEPTIDE TRANSPORT SYSTEM PERMEASE PROTEIN DPPB-RELATED"/>
    <property type="match status" value="1"/>
</dbReference>
<dbReference type="Gene3D" id="1.10.3720.10">
    <property type="entry name" value="MetI-like"/>
    <property type="match status" value="1"/>
</dbReference>
<evidence type="ECO:0000256" key="4">
    <source>
        <dbReference type="ARBA" id="ARBA00022692"/>
    </source>
</evidence>
<feature type="transmembrane region" description="Helical" evidence="7">
    <location>
        <begin position="28"/>
        <end position="49"/>
    </location>
</feature>
<reference evidence="9 10" key="1">
    <citation type="submission" date="2018-08" db="EMBL/GenBank/DDBJ databases">
        <title>Meiothermus roseus NBRC 110900 genome sequencing project.</title>
        <authorList>
            <person name="Da Costa M.S."/>
            <person name="Albuquerque L."/>
            <person name="Raposo P."/>
            <person name="Froufe H.J.C."/>
            <person name="Barroso C.S."/>
            <person name="Egas C."/>
        </authorList>
    </citation>
    <scope>NUCLEOTIDE SEQUENCE [LARGE SCALE GENOMIC DNA]</scope>
    <source>
        <strain evidence="9 10">NBRC 110900</strain>
    </source>
</reference>
<feature type="domain" description="ABC transmembrane type-1" evidence="8">
    <location>
        <begin position="114"/>
        <end position="344"/>
    </location>
</feature>
<dbReference type="PANTHER" id="PTHR43163:SF6">
    <property type="entry name" value="DIPEPTIDE TRANSPORT SYSTEM PERMEASE PROTEIN DPPB-RELATED"/>
    <property type="match status" value="1"/>
</dbReference>
<evidence type="ECO:0000256" key="2">
    <source>
        <dbReference type="ARBA" id="ARBA00022448"/>
    </source>
</evidence>
<evidence type="ECO:0000259" key="8">
    <source>
        <dbReference type="PROSITE" id="PS50928"/>
    </source>
</evidence>
<dbReference type="CDD" id="cd06261">
    <property type="entry name" value="TM_PBP2"/>
    <property type="match status" value="1"/>
</dbReference>
<evidence type="ECO:0000256" key="7">
    <source>
        <dbReference type="RuleBase" id="RU363032"/>
    </source>
</evidence>
<comment type="similarity">
    <text evidence="7">Belongs to the binding-protein-dependent transport system permease family.</text>
</comment>
<keyword evidence="3" id="KW-1003">Cell membrane</keyword>
<feature type="transmembrane region" description="Helical" evidence="7">
    <location>
        <begin position="120"/>
        <end position="142"/>
    </location>
</feature>
<gene>
    <name evidence="9" type="primary">ddpB_2</name>
    <name evidence="9" type="ORF">Mrose_00949</name>
</gene>
<evidence type="ECO:0000256" key="6">
    <source>
        <dbReference type="ARBA" id="ARBA00023136"/>
    </source>
</evidence>
<evidence type="ECO:0000256" key="5">
    <source>
        <dbReference type="ARBA" id="ARBA00022989"/>
    </source>
</evidence>
<feature type="transmembrane region" description="Helical" evidence="7">
    <location>
        <begin position="321"/>
        <end position="347"/>
    </location>
</feature>
<dbReference type="SUPFAM" id="SSF161098">
    <property type="entry name" value="MetI-like"/>
    <property type="match status" value="1"/>
</dbReference>
<feature type="transmembrane region" description="Helical" evidence="7">
    <location>
        <begin position="154"/>
        <end position="174"/>
    </location>
</feature>
<evidence type="ECO:0000256" key="1">
    <source>
        <dbReference type="ARBA" id="ARBA00004651"/>
    </source>
</evidence>
<feature type="transmembrane region" description="Helical" evidence="7">
    <location>
        <begin position="221"/>
        <end position="237"/>
    </location>
</feature>
<sequence>MSGRGKDFPVPAPETLNPIMLSYIVRRLFFVLFVVWGVTFATFFIAQVVPVDPAIAALGENAREEQLQEFRERYGLNKSKLEQYLIYMGRLLSGDLGQSLRTGRAVAEDLREFFPATLELSLVAFALAVLLGIPAGILASLFPNRAPDVAVRILALLGGATPVFFSAVLLQYLLAQRLDLLPVQGRLDGFLFPPPRVTGMMSLDALLARDWTVFLDSLEHLILPAFVLGMFSAAILARMTRATMLEVLAQDYIRTARAKGAVASSVIFRHALKNASLPILTLLGSLLGGLLSGAVLTETIFSWPGIGRYVTQSATSLDFPAVMGVTLLVGLVYALVNLVTDLLYAFLDPRIRYT</sequence>
<dbReference type="GO" id="GO:0055085">
    <property type="term" value="P:transmembrane transport"/>
    <property type="evidence" value="ECO:0007669"/>
    <property type="project" value="InterPro"/>
</dbReference>
<keyword evidence="4 7" id="KW-0812">Transmembrane</keyword>
<evidence type="ECO:0000256" key="3">
    <source>
        <dbReference type="ARBA" id="ARBA00022475"/>
    </source>
</evidence>
<feature type="transmembrane region" description="Helical" evidence="7">
    <location>
        <begin position="279"/>
        <end position="301"/>
    </location>
</feature>
<dbReference type="Pfam" id="PF19300">
    <property type="entry name" value="BPD_transp_1_N"/>
    <property type="match status" value="1"/>
</dbReference>
<dbReference type="InterPro" id="IPR045621">
    <property type="entry name" value="BPD_transp_1_N"/>
</dbReference>
<dbReference type="EMBL" id="QWLA01000012">
    <property type="protein sequence ID" value="RIH88220.1"/>
    <property type="molecule type" value="Genomic_DNA"/>
</dbReference>
<dbReference type="InterPro" id="IPR035906">
    <property type="entry name" value="MetI-like_sf"/>
</dbReference>
<organism evidence="9 10">
    <name type="scientific">Calidithermus roseus</name>
    <dbReference type="NCBI Taxonomy" id="1644118"/>
    <lineage>
        <taxon>Bacteria</taxon>
        <taxon>Thermotogati</taxon>
        <taxon>Deinococcota</taxon>
        <taxon>Deinococci</taxon>
        <taxon>Thermales</taxon>
        <taxon>Thermaceae</taxon>
        <taxon>Calidithermus</taxon>
    </lineage>
</organism>
<protein>
    <submittedName>
        <fullName evidence="9">Putative D,D-dipeptide transport system permease protein DdpB</fullName>
    </submittedName>
</protein>
<comment type="subcellular location">
    <subcellularLocation>
        <location evidence="1 7">Cell membrane</location>
        <topology evidence="1 7">Multi-pass membrane protein</topology>
    </subcellularLocation>
</comment>